<gene>
    <name evidence="1" type="ORF">HPB49_007604</name>
</gene>
<evidence type="ECO:0000313" key="2">
    <source>
        <dbReference type="Proteomes" id="UP000821865"/>
    </source>
</evidence>
<keyword evidence="2" id="KW-1185">Reference proteome</keyword>
<protein>
    <submittedName>
        <fullName evidence="1">Uncharacterized protein</fullName>
    </submittedName>
</protein>
<evidence type="ECO:0000313" key="1">
    <source>
        <dbReference type="EMBL" id="KAH7973942.1"/>
    </source>
</evidence>
<accession>A0ACB8DMR6</accession>
<dbReference type="EMBL" id="CM023479">
    <property type="protein sequence ID" value="KAH7973942.1"/>
    <property type="molecule type" value="Genomic_DNA"/>
</dbReference>
<sequence length="70" mass="7745">MIDGVPVDTMDQYGVRTALAKGANELNITIAPMSPLRLKRPSYTRLHETVMTDENVPEPSAKAMIEPPKH</sequence>
<organism evidence="1 2">
    <name type="scientific">Dermacentor silvarum</name>
    <name type="common">Tick</name>
    <dbReference type="NCBI Taxonomy" id="543639"/>
    <lineage>
        <taxon>Eukaryota</taxon>
        <taxon>Metazoa</taxon>
        <taxon>Ecdysozoa</taxon>
        <taxon>Arthropoda</taxon>
        <taxon>Chelicerata</taxon>
        <taxon>Arachnida</taxon>
        <taxon>Acari</taxon>
        <taxon>Parasitiformes</taxon>
        <taxon>Ixodida</taxon>
        <taxon>Ixodoidea</taxon>
        <taxon>Ixodidae</taxon>
        <taxon>Rhipicephalinae</taxon>
        <taxon>Dermacentor</taxon>
    </lineage>
</organism>
<reference evidence="1" key="1">
    <citation type="submission" date="2020-05" db="EMBL/GenBank/DDBJ databases">
        <title>Large-scale comparative analyses of tick genomes elucidate their genetic diversity and vector capacities.</title>
        <authorList>
            <person name="Jia N."/>
            <person name="Wang J."/>
            <person name="Shi W."/>
            <person name="Du L."/>
            <person name="Sun Y."/>
            <person name="Zhan W."/>
            <person name="Jiang J."/>
            <person name="Wang Q."/>
            <person name="Zhang B."/>
            <person name="Ji P."/>
            <person name="Sakyi L.B."/>
            <person name="Cui X."/>
            <person name="Yuan T."/>
            <person name="Jiang B."/>
            <person name="Yang W."/>
            <person name="Lam T.T.-Y."/>
            <person name="Chang Q."/>
            <person name="Ding S."/>
            <person name="Wang X."/>
            <person name="Zhu J."/>
            <person name="Ruan X."/>
            <person name="Zhao L."/>
            <person name="Wei J."/>
            <person name="Que T."/>
            <person name="Du C."/>
            <person name="Cheng J."/>
            <person name="Dai P."/>
            <person name="Han X."/>
            <person name="Huang E."/>
            <person name="Gao Y."/>
            <person name="Liu J."/>
            <person name="Shao H."/>
            <person name="Ye R."/>
            <person name="Li L."/>
            <person name="Wei W."/>
            <person name="Wang X."/>
            <person name="Wang C."/>
            <person name="Yang T."/>
            <person name="Huo Q."/>
            <person name="Li W."/>
            <person name="Guo W."/>
            <person name="Chen H."/>
            <person name="Zhou L."/>
            <person name="Ni X."/>
            <person name="Tian J."/>
            <person name="Zhou Y."/>
            <person name="Sheng Y."/>
            <person name="Liu T."/>
            <person name="Pan Y."/>
            <person name="Xia L."/>
            <person name="Li J."/>
            <person name="Zhao F."/>
            <person name="Cao W."/>
        </authorList>
    </citation>
    <scope>NUCLEOTIDE SEQUENCE</scope>
    <source>
        <strain evidence="1">Dsil-2018</strain>
    </source>
</reference>
<comment type="caution">
    <text evidence="1">The sequence shown here is derived from an EMBL/GenBank/DDBJ whole genome shotgun (WGS) entry which is preliminary data.</text>
</comment>
<name>A0ACB8DMR6_DERSI</name>
<proteinExistence type="predicted"/>
<dbReference type="Proteomes" id="UP000821865">
    <property type="component" value="Chromosome 10"/>
</dbReference>